<dbReference type="SUPFAM" id="SSF50447">
    <property type="entry name" value="Translation proteins"/>
    <property type="match status" value="1"/>
</dbReference>
<dbReference type="CDD" id="cd03699">
    <property type="entry name" value="EF4_II"/>
    <property type="match status" value="1"/>
</dbReference>
<evidence type="ECO:0000256" key="4">
    <source>
        <dbReference type="ARBA" id="ARBA00022917"/>
    </source>
</evidence>
<dbReference type="PANTHER" id="PTHR43512">
    <property type="entry name" value="TRANSLATION FACTOR GUF1-RELATED"/>
    <property type="match status" value="1"/>
</dbReference>
<dbReference type="InterPro" id="IPR009000">
    <property type="entry name" value="Transl_B-barrel_sf"/>
</dbReference>
<accession>A0A554LGD6</accession>
<evidence type="ECO:0000256" key="2">
    <source>
        <dbReference type="ARBA" id="ARBA00022741"/>
    </source>
</evidence>
<comment type="similarity">
    <text evidence="1">Belongs to the TRAFAC class translation factor GTPase superfamily. Classic translation factor GTPase family. LepA subfamily.</text>
</comment>
<gene>
    <name evidence="7" type="ORF">CEN91_601</name>
</gene>
<dbReference type="SMART" id="SM00838">
    <property type="entry name" value="EFG_C"/>
    <property type="match status" value="1"/>
</dbReference>
<dbReference type="PANTHER" id="PTHR43512:SF4">
    <property type="entry name" value="TRANSLATION FACTOR GUF1 HOMOLOG, CHLOROPLASTIC"/>
    <property type="match status" value="1"/>
</dbReference>
<comment type="caution">
    <text evidence="7">The sequence shown here is derived from an EMBL/GenBank/DDBJ whole genome shotgun (WGS) entry which is preliminary data.</text>
</comment>
<dbReference type="GO" id="GO:0006412">
    <property type="term" value="P:translation"/>
    <property type="evidence" value="ECO:0007669"/>
    <property type="project" value="UniProtKB-KW"/>
</dbReference>
<dbReference type="Gene3D" id="2.40.30.10">
    <property type="entry name" value="Translation factors"/>
    <property type="match status" value="1"/>
</dbReference>
<evidence type="ECO:0000313" key="7">
    <source>
        <dbReference type="EMBL" id="TSC91709.1"/>
    </source>
</evidence>
<organism evidence="7 8">
    <name type="scientific">Candidatus Berkelbacteria bacterium Licking1014_85</name>
    <dbReference type="NCBI Taxonomy" id="2017148"/>
    <lineage>
        <taxon>Bacteria</taxon>
        <taxon>Candidatus Berkelbacteria</taxon>
    </lineage>
</organism>
<dbReference type="Pfam" id="PF06421">
    <property type="entry name" value="LepA_C"/>
    <property type="match status" value="1"/>
</dbReference>
<dbReference type="GO" id="GO:0005525">
    <property type="term" value="F:GTP binding"/>
    <property type="evidence" value="ECO:0007669"/>
    <property type="project" value="UniProtKB-KW"/>
</dbReference>
<evidence type="ECO:0000313" key="8">
    <source>
        <dbReference type="Proteomes" id="UP000315589"/>
    </source>
</evidence>
<evidence type="ECO:0000256" key="3">
    <source>
        <dbReference type="ARBA" id="ARBA00022801"/>
    </source>
</evidence>
<dbReference type="InterPro" id="IPR006297">
    <property type="entry name" value="EF-4"/>
</dbReference>
<dbReference type="SUPFAM" id="SSF54980">
    <property type="entry name" value="EF-G C-terminal domain-like"/>
    <property type="match status" value="2"/>
</dbReference>
<feature type="domain" description="Elongation factor EFG" evidence="6">
    <location>
        <begin position="272"/>
        <end position="356"/>
    </location>
</feature>
<dbReference type="GO" id="GO:0045727">
    <property type="term" value="P:positive regulation of translation"/>
    <property type="evidence" value="ECO:0007669"/>
    <property type="project" value="TreeGrafter"/>
</dbReference>
<reference evidence="7 8" key="1">
    <citation type="submission" date="2017-07" db="EMBL/GenBank/DDBJ databases">
        <title>Mechanisms for carbon and nitrogen cycling indicate functional differentiation within the Candidate Phyla Radiation.</title>
        <authorList>
            <person name="Danczak R.E."/>
            <person name="Johnston M.D."/>
            <person name="Kenah C."/>
            <person name="Slattery M."/>
            <person name="Wrighton K.C."/>
            <person name="Wilkins M.J."/>
        </authorList>
    </citation>
    <scope>NUCLEOTIDE SEQUENCE [LARGE SCALE GENOMIC DNA]</scope>
    <source>
        <strain evidence="7">Licking1014_85</strain>
    </source>
</reference>
<sequence>DIEMSEKQMREIFGIEKNEIYHISAKTSEGVENLLNAVISIIPPPEKNDTGESALKALIFDSFYDTHRGVVVCIRVFEGNIQRGESIKFLGSNISDNAQEVGIFVPEMKTGEIISAGEIGYIVTGVKSVSDARVGDTVIKFENSRIREFEKNDTLPLGGYKENNPVVYANLFVSNDSKGDYHVLRSSLEKLKLNDASLEFTPFHSPFLGIGFRCGFNGILHMDVIRERLKREYNLEVNITPPSVVYRVKIAGQTSLKEIFHPSELPENVKLEFFEPMARVEIILPNQYYGNVIQIIIEKRGELLTSANPNIILCEMPLSEVITNLNDNLKSASSGYASMSYSVAEYRPASLVKLDIALNDEIYPIFSRIEANKNVIFKANELVEKLKNTIPKQWIEVKIQARVGGKILASAKISPLRKDVTAKLYGGDVTRKRKLLEKQKKGKAKMKSLGKVQVPSDIFLKII</sequence>
<dbReference type="AlphaFoldDB" id="A0A554LGD6"/>
<keyword evidence="4" id="KW-0648">Protein biosynthesis</keyword>
<keyword evidence="5" id="KW-0342">GTP-binding</keyword>
<dbReference type="EMBL" id="VMGI01000099">
    <property type="protein sequence ID" value="TSC91709.1"/>
    <property type="molecule type" value="Genomic_DNA"/>
</dbReference>
<dbReference type="GO" id="GO:0016787">
    <property type="term" value="F:hydrolase activity"/>
    <property type="evidence" value="ECO:0007669"/>
    <property type="project" value="UniProtKB-KW"/>
</dbReference>
<evidence type="ECO:0000256" key="1">
    <source>
        <dbReference type="ARBA" id="ARBA00005454"/>
    </source>
</evidence>
<dbReference type="GO" id="GO:0043022">
    <property type="term" value="F:ribosome binding"/>
    <property type="evidence" value="ECO:0007669"/>
    <property type="project" value="TreeGrafter"/>
</dbReference>
<dbReference type="Gene3D" id="3.30.70.870">
    <property type="entry name" value="Elongation Factor G (Translational Gtpase), domain 3"/>
    <property type="match status" value="1"/>
</dbReference>
<dbReference type="FunFam" id="2.40.30.10:FF:000015">
    <property type="entry name" value="Translation factor GUF1, mitochondrial"/>
    <property type="match status" value="1"/>
</dbReference>
<proteinExistence type="inferred from homology"/>
<dbReference type="Gene3D" id="3.30.70.240">
    <property type="match status" value="1"/>
</dbReference>
<keyword evidence="3" id="KW-0378">Hydrolase</keyword>
<protein>
    <submittedName>
        <fullName evidence="7">GTP-binding protein LepA</fullName>
    </submittedName>
</protein>
<evidence type="ECO:0000259" key="6">
    <source>
        <dbReference type="SMART" id="SM00838"/>
    </source>
</evidence>
<dbReference type="InterPro" id="IPR038363">
    <property type="entry name" value="LepA_C_sf"/>
</dbReference>
<dbReference type="Pfam" id="PF00679">
    <property type="entry name" value="EFG_C"/>
    <property type="match status" value="1"/>
</dbReference>
<dbReference type="InterPro" id="IPR000640">
    <property type="entry name" value="EFG_V-like"/>
</dbReference>
<dbReference type="InterPro" id="IPR013842">
    <property type="entry name" value="LepA_CTD"/>
</dbReference>
<dbReference type="InterPro" id="IPR035647">
    <property type="entry name" value="EFG_III/V"/>
</dbReference>
<dbReference type="Gene3D" id="3.30.70.2570">
    <property type="entry name" value="Elongation factor 4, C-terminal domain"/>
    <property type="match status" value="1"/>
</dbReference>
<dbReference type="Proteomes" id="UP000315589">
    <property type="component" value="Unassembled WGS sequence"/>
</dbReference>
<feature type="non-terminal residue" evidence="7">
    <location>
        <position position="1"/>
    </location>
</feature>
<dbReference type="Pfam" id="PF03144">
    <property type="entry name" value="GTP_EFTU_D2"/>
    <property type="match status" value="1"/>
</dbReference>
<name>A0A554LGD6_9BACT</name>
<evidence type="ECO:0000256" key="5">
    <source>
        <dbReference type="ARBA" id="ARBA00023134"/>
    </source>
</evidence>
<keyword evidence="2" id="KW-0547">Nucleotide-binding</keyword>
<dbReference type="InterPro" id="IPR004161">
    <property type="entry name" value="EFTu-like_2"/>
</dbReference>